<comment type="caution">
    <text evidence="2">The sequence shown here is derived from an EMBL/GenBank/DDBJ whole genome shotgun (WGS) entry which is preliminary data.</text>
</comment>
<proteinExistence type="predicted"/>
<dbReference type="AlphaFoldDB" id="A0A9K3DCR7"/>
<name>A0A9K3DCR7_9EUKA</name>
<gene>
    <name evidence="2" type="ORF">KIPB_016695</name>
</gene>
<evidence type="ECO:0000313" key="3">
    <source>
        <dbReference type="Proteomes" id="UP000265618"/>
    </source>
</evidence>
<dbReference type="Proteomes" id="UP000265618">
    <property type="component" value="Unassembled WGS sequence"/>
</dbReference>
<evidence type="ECO:0000313" key="2">
    <source>
        <dbReference type="EMBL" id="GIQ92747.1"/>
    </source>
</evidence>
<reference evidence="2 3" key="1">
    <citation type="journal article" date="2018" name="PLoS ONE">
        <title>The draft genome of Kipferlia bialata reveals reductive genome evolution in fornicate parasites.</title>
        <authorList>
            <person name="Tanifuji G."/>
            <person name="Takabayashi S."/>
            <person name="Kume K."/>
            <person name="Takagi M."/>
            <person name="Nakayama T."/>
            <person name="Kamikawa R."/>
            <person name="Inagaki Y."/>
            <person name="Hashimoto T."/>
        </authorList>
    </citation>
    <scope>NUCLEOTIDE SEQUENCE [LARGE SCALE GENOMIC DNA]</scope>
    <source>
        <strain evidence="2">NY0173</strain>
    </source>
</reference>
<feature type="region of interest" description="Disordered" evidence="1">
    <location>
        <begin position="19"/>
        <end position="46"/>
    </location>
</feature>
<dbReference type="EMBL" id="BDIP01010444">
    <property type="protein sequence ID" value="GIQ92747.1"/>
    <property type="molecule type" value="Genomic_DNA"/>
</dbReference>
<protein>
    <submittedName>
        <fullName evidence="2">Uncharacterized protein</fullName>
    </submittedName>
</protein>
<sequence>HGTVSSPLIAKGLQLARQYRDSASTAPGVRPTRTSMPFRADGSKGE</sequence>
<organism evidence="2 3">
    <name type="scientific">Kipferlia bialata</name>
    <dbReference type="NCBI Taxonomy" id="797122"/>
    <lineage>
        <taxon>Eukaryota</taxon>
        <taxon>Metamonada</taxon>
        <taxon>Carpediemonas-like organisms</taxon>
        <taxon>Kipferlia</taxon>
    </lineage>
</organism>
<feature type="non-terminal residue" evidence="2">
    <location>
        <position position="1"/>
    </location>
</feature>
<accession>A0A9K3DCR7</accession>
<keyword evidence="3" id="KW-1185">Reference proteome</keyword>
<evidence type="ECO:0000256" key="1">
    <source>
        <dbReference type="SAM" id="MobiDB-lite"/>
    </source>
</evidence>